<reference evidence="22" key="1">
    <citation type="journal article" date="2022" name="ISME J.">
        <title>Genetic and phylogenetic analysis of dissimilatory iodate-reducing bacteria identifies potential niches across the world's oceans.</title>
        <authorList>
            <person name="Reyes-Umana V."/>
            <person name="Henning Z."/>
            <person name="Lee K."/>
            <person name="Barnum T.P."/>
            <person name="Coates J.D."/>
        </authorList>
    </citation>
    <scope>NUCLEOTIDE SEQUENCE [LARGE SCALE GENOMIC DNA]</scope>
    <source>
        <strain evidence="22">IR12</strain>
    </source>
</reference>
<dbReference type="CDD" id="cd00082">
    <property type="entry name" value="HisKA"/>
    <property type="match status" value="1"/>
</dbReference>
<evidence type="ECO:0000313" key="22">
    <source>
        <dbReference type="Proteomes" id="UP000694660"/>
    </source>
</evidence>
<keyword evidence="9" id="KW-0067">ATP-binding</keyword>
<dbReference type="Pfam" id="PF13185">
    <property type="entry name" value="GAF_2"/>
    <property type="match status" value="1"/>
</dbReference>
<dbReference type="SUPFAM" id="SSF47384">
    <property type="entry name" value="Homodimeric domain of signal transducing histidine kinase"/>
    <property type="match status" value="1"/>
</dbReference>
<dbReference type="CDD" id="cd17546">
    <property type="entry name" value="REC_hyHK_CKI1_RcsC-like"/>
    <property type="match status" value="1"/>
</dbReference>
<dbReference type="PRINTS" id="PR00344">
    <property type="entry name" value="BCTRLSENSOR"/>
</dbReference>
<dbReference type="SUPFAM" id="SSF52172">
    <property type="entry name" value="CheY-like"/>
    <property type="match status" value="1"/>
</dbReference>
<dbReference type="InterPro" id="IPR003018">
    <property type="entry name" value="GAF"/>
</dbReference>
<dbReference type="InterPro" id="IPR000014">
    <property type="entry name" value="PAS"/>
</dbReference>
<dbReference type="CDD" id="cd00130">
    <property type="entry name" value="PAS"/>
    <property type="match status" value="2"/>
</dbReference>
<dbReference type="Gene3D" id="3.30.565.10">
    <property type="entry name" value="Histidine kinase-like ATPase, C-terminal domain"/>
    <property type="match status" value="1"/>
</dbReference>
<dbReference type="Pfam" id="PF08448">
    <property type="entry name" value="PAS_4"/>
    <property type="match status" value="1"/>
</dbReference>
<evidence type="ECO:0000256" key="6">
    <source>
        <dbReference type="ARBA" id="ARBA00022692"/>
    </source>
</evidence>
<keyword evidence="12 16" id="KW-0472">Membrane</keyword>
<dbReference type="PANTHER" id="PTHR45339">
    <property type="entry name" value="HYBRID SIGNAL TRANSDUCTION HISTIDINE KINASE J"/>
    <property type="match status" value="1"/>
</dbReference>
<dbReference type="Pfam" id="PF13426">
    <property type="entry name" value="PAS_9"/>
    <property type="match status" value="1"/>
</dbReference>
<keyword evidence="4 15" id="KW-0597">Phosphoprotein</keyword>
<dbReference type="Proteomes" id="UP000694660">
    <property type="component" value="Unassembled WGS sequence"/>
</dbReference>
<dbReference type="PROSITE" id="PS50112">
    <property type="entry name" value="PAS"/>
    <property type="match status" value="2"/>
</dbReference>
<dbReference type="PROSITE" id="PS50110">
    <property type="entry name" value="RESPONSE_REGULATORY"/>
    <property type="match status" value="1"/>
</dbReference>
<dbReference type="InterPro" id="IPR013656">
    <property type="entry name" value="PAS_4"/>
</dbReference>
<evidence type="ECO:0000256" key="13">
    <source>
        <dbReference type="ARBA" id="ARBA00058004"/>
    </source>
</evidence>
<dbReference type="Pfam" id="PF00512">
    <property type="entry name" value="HisKA"/>
    <property type="match status" value="1"/>
</dbReference>
<keyword evidence="5" id="KW-0808">Transferase</keyword>
<keyword evidence="11" id="KW-0902">Two-component regulatory system</keyword>
<comment type="subcellular location">
    <subcellularLocation>
        <location evidence="2">Membrane</location>
    </subcellularLocation>
</comment>
<feature type="domain" description="Response regulatory" evidence="18">
    <location>
        <begin position="789"/>
        <end position="905"/>
    </location>
</feature>
<evidence type="ECO:0000259" key="18">
    <source>
        <dbReference type="PROSITE" id="PS50110"/>
    </source>
</evidence>
<keyword evidence="10 16" id="KW-1133">Transmembrane helix</keyword>
<dbReference type="SMART" id="SM00091">
    <property type="entry name" value="PAS"/>
    <property type="match status" value="2"/>
</dbReference>
<dbReference type="RefSeq" id="WP_214362299.1">
    <property type="nucleotide sequence ID" value="NZ_JAEKFT010000016.1"/>
</dbReference>
<feature type="domain" description="PAC" evidence="20">
    <location>
        <begin position="171"/>
        <end position="222"/>
    </location>
</feature>
<dbReference type="InterPro" id="IPR036097">
    <property type="entry name" value="HisK_dim/P_sf"/>
</dbReference>
<evidence type="ECO:0000259" key="17">
    <source>
        <dbReference type="PROSITE" id="PS50109"/>
    </source>
</evidence>
<dbReference type="InterPro" id="IPR003661">
    <property type="entry name" value="HisK_dim/P_dom"/>
</dbReference>
<gene>
    <name evidence="21" type="ORF">I8J34_14295</name>
</gene>
<evidence type="ECO:0000256" key="9">
    <source>
        <dbReference type="ARBA" id="ARBA00022840"/>
    </source>
</evidence>
<dbReference type="InterPro" id="IPR001610">
    <property type="entry name" value="PAC"/>
</dbReference>
<sequence>MTPTEPTPFPRPAEQRGRVLRIVALYALFAGLWIVFSDRAVEHLFTDPAQLATANTFKGLAFVLVTSLLLYGLVSRLARQITDTARAAYTAQAEHLQALKLLDAIANGSRDAIFAKDSDGRYLLFNPEAGRVTGTVPSAMVGRDDTAIFPPAQAALVMANDRQVMARNQVETFEEDLTTQDGEVTFMATKGPLHDADGRVVGLFGISRDITRLRRAERSLATQNLTLEMVASGAPLRDTLDALARTLEAHGAGMKVSILLLDAARGTLHNGASPSLPADYVAAIDGEPIGEAQGSCGTAAWRRAAVIVEDIATDPLWARYKDAALAFGLRACWSTPILGNDGGVLGTFALYYDHPAKPSAWHLDLIDQAIHVAAIAITRDREEALLRQLSLAVEQSPESIVITDLDARIEYVNDAFCHISGYTAAEIVGQNPRILQSGGTPPAVHRDMWATLTRGEVWQGELHNKRKDGSLYIEQAIVSPIRQADGRITHYLAIKQDITEQKRVADELARHRHHLEELVEARTAQLVDAQLKAEDASRAKSAFLANMSHEIRTPMNAIVGLSHLLARDHPTPKQAERLAKIEVSARHLLTLLNDILDLSKIEAGKLVLEQLDFSVDTVLDQVHSLIAPQAQEKSLRVVVEGTGESTWVRGDPTRLRQALLNYAGNAVKFTEAGQITLRARIEARCADRLTLHFAVSDTGIGIAPETCGQLFNAFEQADTSTTRKYGGSGLGLAIARRLAELMDGTVGVDSTPGEGSTFWLTVTLPHGQAQHAPAVADTPVAVAEPASLRLLLAEDSAVNREVALALLSARGWVVDTAEDGAQALKAARARPYDLILMDIQMPEMDGLEATRAIRALPGYAAVPILAITANVFQQDQEACLKAGMNDFIPKPVEPEQLFETLARWLPASPPPADAPAADPTGAARVLAELRPLLAASDMRANTLLQTHAGLIGATYGEAGRRLMREVSRFNYPEALAALDALPPG</sequence>
<dbReference type="InterPro" id="IPR029016">
    <property type="entry name" value="GAF-like_dom_sf"/>
</dbReference>
<dbReference type="PANTHER" id="PTHR45339:SF3">
    <property type="entry name" value="HISTIDINE KINASE"/>
    <property type="match status" value="1"/>
</dbReference>
<dbReference type="PROSITE" id="PS50113">
    <property type="entry name" value="PAC"/>
    <property type="match status" value="2"/>
</dbReference>
<feature type="domain" description="PAC" evidence="20">
    <location>
        <begin position="458"/>
        <end position="510"/>
    </location>
</feature>
<dbReference type="SMART" id="SM00448">
    <property type="entry name" value="REC"/>
    <property type="match status" value="1"/>
</dbReference>
<dbReference type="InterPro" id="IPR011006">
    <property type="entry name" value="CheY-like_superfamily"/>
</dbReference>
<evidence type="ECO:0000259" key="19">
    <source>
        <dbReference type="PROSITE" id="PS50112"/>
    </source>
</evidence>
<keyword evidence="8" id="KW-0418">Kinase</keyword>
<dbReference type="SMART" id="SM00388">
    <property type="entry name" value="HisKA"/>
    <property type="match status" value="1"/>
</dbReference>
<feature type="domain" description="Histidine kinase" evidence="17">
    <location>
        <begin position="546"/>
        <end position="766"/>
    </location>
</feature>
<dbReference type="Pfam" id="PF00072">
    <property type="entry name" value="Response_reg"/>
    <property type="match status" value="1"/>
</dbReference>
<name>A0A944HC51_DENI1</name>
<dbReference type="Gene3D" id="3.30.450.40">
    <property type="match status" value="1"/>
</dbReference>
<dbReference type="FunFam" id="3.30.565.10:FF:000010">
    <property type="entry name" value="Sensor histidine kinase RcsC"/>
    <property type="match status" value="1"/>
</dbReference>
<dbReference type="InterPro" id="IPR035965">
    <property type="entry name" value="PAS-like_dom_sf"/>
</dbReference>
<evidence type="ECO:0000256" key="2">
    <source>
        <dbReference type="ARBA" id="ARBA00004370"/>
    </source>
</evidence>
<dbReference type="InterPro" id="IPR004358">
    <property type="entry name" value="Sig_transdc_His_kin-like_C"/>
</dbReference>
<comment type="caution">
    <text evidence="21">The sequence shown here is derived from an EMBL/GenBank/DDBJ whole genome shotgun (WGS) entry which is preliminary data.</text>
</comment>
<evidence type="ECO:0000256" key="4">
    <source>
        <dbReference type="ARBA" id="ARBA00022553"/>
    </source>
</evidence>
<evidence type="ECO:0000256" key="7">
    <source>
        <dbReference type="ARBA" id="ARBA00022741"/>
    </source>
</evidence>
<dbReference type="GO" id="GO:0016020">
    <property type="term" value="C:membrane"/>
    <property type="evidence" value="ECO:0007669"/>
    <property type="project" value="UniProtKB-SubCell"/>
</dbReference>
<keyword evidence="6 16" id="KW-0812">Transmembrane</keyword>
<evidence type="ECO:0000256" key="11">
    <source>
        <dbReference type="ARBA" id="ARBA00023012"/>
    </source>
</evidence>
<feature type="modified residue" description="4-aspartylphosphate" evidence="15">
    <location>
        <position position="838"/>
    </location>
</feature>
<protein>
    <recommendedName>
        <fullName evidence="14">Virulence sensor protein BvgS</fullName>
        <ecNumber evidence="3">2.7.13.3</ecNumber>
    </recommendedName>
</protein>
<evidence type="ECO:0000256" key="1">
    <source>
        <dbReference type="ARBA" id="ARBA00000085"/>
    </source>
</evidence>
<comment type="function">
    <text evidence="13">Member of the two-component regulatory system BvgS/BvgA. Phosphorylates BvgA via a four-step phosphorelay in response to environmental signals.</text>
</comment>
<feature type="transmembrane region" description="Helical" evidence="16">
    <location>
        <begin position="56"/>
        <end position="74"/>
    </location>
</feature>
<dbReference type="GO" id="GO:0000155">
    <property type="term" value="F:phosphorelay sensor kinase activity"/>
    <property type="evidence" value="ECO:0007669"/>
    <property type="project" value="InterPro"/>
</dbReference>
<dbReference type="Gene3D" id="3.40.50.2300">
    <property type="match status" value="1"/>
</dbReference>
<dbReference type="AlphaFoldDB" id="A0A944HC51"/>
<dbReference type="SUPFAM" id="SSF55781">
    <property type="entry name" value="GAF domain-like"/>
    <property type="match status" value="1"/>
</dbReference>
<dbReference type="NCBIfam" id="TIGR00229">
    <property type="entry name" value="sensory_box"/>
    <property type="match status" value="2"/>
</dbReference>
<dbReference type="SUPFAM" id="SSF55874">
    <property type="entry name" value="ATPase domain of HSP90 chaperone/DNA topoisomerase II/histidine kinase"/>
    <property type="match status" value="1"/>
</dbReference>
<evidence type="ECO:0000259" key="20">
    <source>
        <dbReference type="PROSITE" id="PS50113"/>
    </source>
</evidence>
<organism evidence="21 22">
    <name type="scientific">Denitromonas iodatirespirans</name>
    <dbReference type="NCBI Taxonomy" id="2795389"/>
    <lineage>
        <taxon>Bacteria</taxon>
        <taxon>Pseudomonadati</taxon>
        <taxon>Pseudomonadota</taxon>
        <taxon>Betaproteobacteria</taxon>
        <taxon>Rhodocyclales</taxon>
        <taxon>Zoogloeaceae</taxon>
        <taxon>Denitromonas</taxon>
    </lineage>
</organism>
<dbReference type="EC" id="2.7.13.3" evidence="3"/>
<evidence type="ECO:0000256" key="14">
    <source>
        <dbReference type="ARBA" id="ARBA00070152"/>
    </source>
</evidence>
<evidence type="ECO:0000256" key="15">
    <source>
        <dbReference type="PROSITE-ProRule" id="PRU00169"/>
    </source>
</evidence>
<dbReference type="SUPFAM" id="SSF55785">
    <property type="entry name" value="PYP-like sensor domain (PAS domain)"/>
    <property type="match status" value="2"/>
</dbReference>
<evidence type="ECO:0000256" key="10">
    <source>
        <dbReference type="ARBA" id="ARBA00022989"/>
    </source>
</evidence>
<dbReference type="InterPro" id="IPR005467">
    <property type="entry name" value="His_kinase_dom"/>
</dbReference>
<dbReference type="InterPro" id="IPR000700">
    <property type="entry name" value="PAS-assoc_C"/>
</dbReference>
<accession>A0A944HC51</accession>
<keyword evidence="7" id="KW-0547">Nucleotide-binding</keyword>
<evidence type="ECO:0000256" key="12">
    <source>
        <dbReference type="ARBA" id="ARBA00023136"/>
    </source>
</evidence>
<dbReference type="SMART" id="SM00086">
    <property type="entry name" value="PAC"/>
    <property type="match status" value="2"/>
</dbReference>
<evidence type="ECO:0000256" key="8">
    <source>
        <dbReference type="ARBA" id="ARBA00022777"/>
    </source>
</evidence>
<dbReference type="SMART" id="SM00065">
    <property type="entry name" value="GAF"/>
    <property type="match status" value="1"/>
</dbReference>
<dbReference type="InterPro" id="IPR036890">
    <property type="entry name" value="HATPase_C_sf"/>
</dbReference>
<proteinExistence type="predicted"/>
<feature type="transmembrane region" description="Helical" evidence="16">
    <location>
        <begin position="19"/>
        <end position="36"/>
    </location>
</feature>
<evidence type="ECO:0000256" key="5">
    <source>
        <dbReference type="ARBA" id="ARBA00022679"/>
    </source>
</evidence>
<feature type="domain" description="PAS" evidence="19">
    <location>
        <begin position="98"/>
        <end position="168"/>
    </location>
</feature>
<evidence type="ECO:0000256" key="16">
    <source>
        <dbReference type="SAM" id="Phobius"/>
    </source>
</evidence>
<dbReference type="SMART" id="SM00387">
    <property type="entry name" value="HATPase_c"/>
    <property type="match status" value="1"/>
</dbReference>
<dbReference type="InterPro" id="IPR003594">
    <property type="entry name" value="HATPase_dom"/>
</dbReference>
<evidence type="ECO:0000256" key="3">
    <source>
        <dbReference type="ARBA" id="ARBA00012438"/>
    </source>
</evidence>
<dbReference type="EMBL" id="JAEKFT010000016">
    <property type="protein sequence ID" value="MBT0962347.1"/>
    <property type="molecule type" value="Genomic_DNA"/>
</dbReference>
<comment type="catalytic activity">
    <reaction evidence="1">
        <text>ATP + protein L-histidine = ADP + protein N-phospho-L-histidine.</text>
        <dbReference type="EC" id="2.7.13.3"/>
    </reaction>
</comment>
<dbReference type="Gene3D" id="3.30.450.20">
    <property type="entry name" value="PAS domain"/>
    <property type="match status" value="2"/>
</dbReference>
<dbReference type="FunFam" id="1.10.287.130:FF:000004">
    <property type="entry name" value="Ethylene receptor 1"/>
    <property type="match status" value="1"/>
</dbReference>
<dbReference type="InterPro" id="IPR001789">
    <property type="entry name" value="Sig_transdc_resp-reg_receiver"/>
</dbReference>
<feature type="domain" description="PAS" evidence="19">
    <location>
        <begin position="385"/>
        <end position="431"/>
    </location>
</feature>
<dbReference type="Gene3D" id="1.10.287.130">
    <property type="match status" value="1"/>
</dbReference>
<dbReference type="GO" id="GO:0005524">
    <property type="term" value="F:ATP binding"/>
    <property type="evidence" value="ECO:0007669"/>
    <property type="project" value="UniProtKB-KW"/>
</dbReference>
<keyword evidence="22" id="KW-1185">Reference proteome</keyword>
<evidence type="ECO:0000313" key="21">
    <source>
        <dbReference type="EMBL" id="MBT0962347.1"/>
    </source>
</evidence>
<dbReference type="PROSITE" id="PS50109">
    <property type="entry name" value="HIS_KIN"/>
    <property type="match status" value="1"/>
</dbReference>
<dbReference type="CDD" id="cd16922">
    <property type="entry name" value="HATPase_EvgS-ArcB-TorS-like"/>
    <property type="match status" value="1"/>
</dbReference>
<dbReference type="Pfam" id="PF02518">
    <property type="entry name" value="HATPase_c"/>
    <property type="match status" value="1"/>
</dbReference>